<dbReference type="InterPro" id="IPR029063">
    <property type="entry name" value="SAM-dependent_MTases_sf"/>
</dbReference>
<gene>
    <name evidence="2" type="ORF">EZH24_01595</name>
</gene>
<dbReference type="Pfam" id="PF13847">
    <property type="entry name" value="Methyltransf_31"/>
    <property type="match status" value="1"/>
</dbReference>
<sequence length="259" mass="30454">MENNNKEFYEYFYNRKSNSTTKSCAAKWEFFLLKSILKYAKKEDVNNILEVGCGQGNKTAIISDYFKQAKIIGIDPSSAGIRNARENYSNYKNIEFVEDELNSFIEKSDIKKFDLVAALEILEHVEDWESLLEDIINVSNKYILLSFPTGKMRDYEKHVGHLRNFKKGEIEKFLNIRNVRTIKTFYAGFPFYTPLARDYVNKNYNNFMKSIEHEFTKSQEIFHYFIYLIFRYFTFHNIGDQFSGLFIKDNITTNSNGGG</sequence>
<dbReference type="Gene3D" id="3.40.50.150">
    <property type="entry name" value="Vaccinia Virus protein VP39"/>
    <property type="match status" value="1"/>
</dbReference>
<feature type="domain" description="Methyltransferase" evidence="1">
    <location>
        <begin position="46"/>
        <end position="141"/>
    </location>
</feature>
<accession>A0ABY2TTE0</accession>
<name>A0ABY2TTE0_9SPIR</name>
<keyword evidence="3" id="KW-1185">Reference proteome</keyword>
<dbReference type="GO" id="GO:0008168">
    <property type="term" value="F:methyltransferase activity"/>
    <property type="evidence" value="ECO:0007669"/>
    <property type="project" value="UniProtKB-KW"/>
</dbReference>
<keyword evidence="2" id="KW-0489">Methyltransferase</keyword>
<dbReference type="RefSeq" id="WP_137997388.1">
    <property type="nucleotide sequence ID" value="NZ_SJDU01000021.1"/>
</dbReference>
<evidence type="ECO:0000259" key="1">
    <source>
        <dbReference type="Pfam" id="PF13847"/>
    </source>
</evidence>
<dbReference type="GO" id="GO:0032259">
    <property type="term" value="P:methylation"/>
    <property type="evidence" value="ECO:0007669"/>
    <property type="project" value="UniProtKB-KW"/>
</dbReference>
<evidence type="ECO:0000313" key="3">
    <source>
        <dbReference type="Proteomes" id="UP000310168"/>
    </source>
</evidence>
<dbReference type="Proteomes" id="UP000310168">
    <property type="component" value="Unassembled WGS sequence"/>
</dbReference>
<dbReference type="PANTHER" id="PTHR43861">
    <property type="entry name" value="TRANS-ACONITATE 2-METHYLTRANSFERASE-RELATED"/>
    <property type="match status" value="1"/>
</dbReference>
<dbReference type="SUPFAM" id="SSF53335">
    <property type="entry name" value="S-adenosyl-L-methionine-dependent methyltransferases"/>
    <property type="match status" value="1"/>
</dbReference>
<dbReference type="EMBL" id="SJDU01000021">
    <property type="protein sequence ID" value="TKZ36149.1"/>
    <property type="molecule type" value="Genomic_DNA"/>
</dbReference>
<proteinExistence type="predicted"/>
<protein>
    <submittedName>
        <fullName evidence="2">Class I SAM-dependent methyltransferase</fullName>
    </submittedName>
</protein>
<reference evidence="2 3" key="1">
    <citation type="journal article" date="2019" name="Anaerobe">
        <title>Brachyspira catarrhinii sp. nov., an anaerobic intestinal spirochaete isolated from vervet monkeys may have been misidentified as Brachyspira aalborgi in previous studies.</title>
        <authorList>
            <person name="Phillips N.D."/>
            <person name="La T."/>
            <person name="Hampson D.J."/>
        </authorList>
    </citation>
    <scope>NUCLEOTIDE SEQUENCE [LARGE SCALE GENOMIC DNA]</scope>
    <source>
        <strain evidence="2 3">Z12</strain>
    </source>
</reference>
<dbReference type="PANTHER" id="PTHR43861:SF6">
    <property type="entry name" value="METHYLTRANSFERASE TYPE 11"/>
    <property type="match status" value="1"/>
</dbReference>
<dbReference type="InterPro" id="IPR025714">
    <property type="entry name" value="Methyltranfer_dom"/>
</dbReference>
<keyword evidence="2" id="KW-0808">Transferase</keyword>
<comment type="caution">
    <text evidence="2">The sequence shown here is derived from an EMBL/GenBank/DDBJ whole genome shotgun (WGS) entry which is preliminary data.</text>
</comment>
<dbReference type="CDD" id="cd02440">
    <property type="entry name" value="AdoMet_MTases"/>
    <property type="match status" value="1"/>
</dbReference>
<organism evidence="2 3">
    <name type="scientific">Brachyspira catarrhinii</name>
    <dbReference type="NCBI Taxonomy" id="2528966"/>
    <lineage>
        <taxon>Bacteria</taxon>
        <taxon>Pseudomonadati</taxon>
        <taxon>Spirochaetota</taxon>
        <taxon>Spirochaetia</taxon>
        <taxon>Brachyspirales</taxon>
        <taxon>Brachyspiraceae</taxon>
        <taxon>Brachyspira</taxon>
    </lineage>
</organism>
<evidence type="ECO:0000313" key="2">
    <source>
        <dbReference type="EMBL" id="TKZ36149.1"/>
    </source>
</evidence>